<dbReference type="Pfam" id="PF01075">
    <property type="entry name" value="Glyco_transf_9"/>
    <property type="match status" value="1"/>
</dbReference>
<dbReference type="PATRIC" id="fig|516051.4.peg.1416"/>
<dbReference type="PANTHER" id="PTHR30160:SF22">
    <property type="entry name" value="LIPOPOLYSACCHARIDE CORE BIOSYNTHESIS PROTEIN"/>
    <property type="match status" value="1"/>
</dbReference>
<keyword evidence="3" id="KW-0472">Membrane</keyword>
<reference evidence="4 5" key="1">
    <citation type="submission" date="2015-03" db="EMBL/GenBank/DDBJ databases">
        <title>Complete genome sequence of Muricauda lutaonensis CC-HSB-11T, isolated from a coastal hot spring.</title>
        <authorList>
            <person name="Kim K.M."/>
        </authorList>
    </citation>
    <scope>NUCLEOTIDE SEQUENCE [LARGE SCALE GENOMIC DNA]</scope>
    <source>
        <strain evidence="4 5">CC-HSB-11</strain>
    </source>
</reference>
<protein>
    <submittedName>
        <fullName evidence="4">Glycosyl transferase family 9</fullName>
    </submittedName>
</protein>
<dbReference type="GO" id="GO:0008713">
    <property type="term" value="F:ADP-heptose-lipopolysaccharide heptosyltransferase activity"/>
    <property type="evidence" value="ECO:0007669"/>
    <property type="project" value="TreeGrafter"/>
</dbReference>
<dbReference type="InterPro" id="IPR051199">
    <property type="entry name" value="LPS_LOS_Heptosyltrfase"/>
</dbReference>
<dbReference type="PANTHER" id="PTHR30160">
    <property type="entry name" value="TETRAACYLDISACCHARIDE 4'-KINASE-RELATED"/>
    <property type="match status" value="1"/>
</dbReference>
<name>A0A0D5YRT7_9FLAO</name>
<keyword evidence="5" id="KW-1185">Reference proteome</keyword>
<dbReference type="GO" id="GO:0005829">
    <property type="term" value="C:cytosol"/>
    <property type="evidence" value="ECO:0007669"/>
    <property type="project" value="TreeGrafter"/>
</dbReference>
<keyword evidence="2 4" id="KW-0808">Transferase</keyword>
<organism evidence="4 5">
    <name type="scientific">Flagellimonas lutaonensis</name>
    <dbReference type="NCBI Taxonomy" id="516051"/>
    <lineage>
        <taxon>Bacteria</taxon>
        <taxon>Pseudomonadati</taxon>
        <taxon>Bacteroidota</taxon>
        <taxon>Flavobacteriia</taxon>
        <taxon>Flavobacteriales</taxon>
        <taxon>Flavobacteriaceae</taxon>
        <taxon>Flagellimonas</taxon>
    </lineage>
</organism>
<dbReference type="EMBL" id="CP011071">
    <property type="protein sequence ID" value="AKA34997.1"/>
    <property type="molecule type" value="Genomic_DNA"/>
</dbReference>
<gene>
    <name evidence="4" type="ORF">VC82_1370</name>
</gene>
<sequence>MAKKAKNDHILVIRFSALGDVAMTVPVLLALTKKYPGLKITVVSRGFHKPLFHHINGVDFHEAELLGKHKGIIGLWKLYCELKKQPIHAVADLHNVLRSNILKAFFALGGIKVVQIDKGRPEKRALTRKKNKIFKQLKNTHERYADVFAELGYPVELRTDNVLPPLTMSQEVKKMVGEKAEPSIGIAPFAAHAGKMYPFDRTVSIIEFLKNTKKYKIFLLGGGKKEKEMLETLASPFDKVFNVAGKLSFEEELQLISHLDLMVSMDSANAHLAANFGVKVITLWGVTHPYAGFYPFGQHLSNALLADRAAYPLIPTSVYGNKVPEGYENVMESIPTETVLGKVEEVLV</sequence>
<dbReference type="InterPro" id="IPR002201">
    <property type="entry name" value="Glyco_trans_9"/>
</dbReference>
<dbReference type="Proteomes" id="UP000032726">
    <property type="component" value="Chromosome"/>
</dbReference>
<dbReference type="HOGENOM" id="CLU_038371_3_0_10"/>
<evidence type="ECO:0000256" key="2">
    <source>
        <dbReference type="ARBA" id="ARBA00022679"/>
    </source>
</evidence>
<evidence type="ECO:0000256" key="3">
    <source>
        <dbReference type="SAM" id="Phobius"/>
    </source>
</evidence>
<dbReference type="AlphaFoldDB" id="A0A0D5YRT7"/>
<dbReference type="RefSeq" id="WP_245616003.1">
    <property type="nucleotide sequence ID" value="NZ_CP011071.1"/>
</dbReference>
<dbReference type="STRING" id="516051.VC82_1370"/>
<feature type="transmembrane region" description="Helical" evidence="3">
    <location>
        <begin position="12"/>
        <end position="31"/>
    </location>
</feature>
<dbReference type="Gene3D" id="3.40.50.2000">
    <property type="entry name" value="Glycogen Phosphorylase B"/>
    <property type="match status" value="2"/>
</dbReference>
<dbReference type="GO" id="GO:0009244">
    <property type="term" value="P:lipopolysaccharide core region biosynthetic process"/>
    <property type="evidence" value="ECO:0007669"/>
    <property type="project" value="TreeGrafter"/>
</dbReference>
<evidence type="ECO:0000256" key="1">
    <source>
        <dbReference type="ARBA" id="ARBA00022676"/>
    </source>
</evidence>
<accession>A0A0D5YRT7</accession>
<keyword evidence="3" id="KW-1133">Transmembrane helix</keyword>
<keyword evidence="3" id="KW-0812">Transmembrane</keyword>
<keyword evidence="1" id="KW-0328">Glycosyltransferase</keyword>
<dbReference type="CDD" id="cd03789">
    <property type="entry name" value="GT9_LPS_heptosyltransferase"/>
    <property type="match status" value="1"/>
</dbReference>
<dbReference type="SUPFAM" id="SSF53756">
    <property type="entry name" value="UDP-Glycosyltransferase/glycogen phosphorylase"/>
    <property type="match status" value="1"/>
</dbReference>
<dbReference type="KEGG" id="mlt:VC82_1370"/>
<evidence type="ECO:0000313" key="4">
    <source>
        <dbReference type="EMBL" id="AKA34997.1"/>
    </source>
</evidence>
<proteinExistence type="predicted"/>
<evidence type="ECO:0000313" key="5">
    <source>
        <dbReference type="Proteomes" id="UP000032726"/>
    </source>
</evidence>